<comment type="caution">
    <text evidence="1">The sequence shown here is derived from an EMBL/GenBank/DDBJ whole genome shotgun (WGS) entry which is preliminary data.</text>
</comment>
<reference evidence="1" key="1">
    <citation type="submission" date="2022-09" db="EMBL/GenBank/DDBJ databases">
        <authorList>
            <person name="Yuan C."/>
            <person name="Ke Z."/>
        </authorList>
    </citation>
    <scope>NUCLEOTIDE SEQUENCE</scope>
    <source>
        <strain evidence="1">LB-8</strain>
    </source>
</reference>
<keyword evidence="2" id="KW-1185">Reference proteome</keyword>
<dbReference type="Gene3D" id="3.40.30.10">
    <property type="entry name" value="Glutaredoxin"/>
    <property type="match status" value="1"/>
</dbReference>
<organism evidence="1 2">
    <name type="scientific">Paraflavisolibacter caeni</name>
    <dbReference type="NCBI Taxonomy" id="2982496"/>
    <lineage>
        <taxon>Bacteria</taxon>
        <taxon>Pseudomonadati</taxon>
        <taxon>Bacteroidota</taxon>
        <taxon>Chitinophagia</taxon>
        <taxon>Chitinophagales</taxon>
        <taxon>Chitinophagaceae</taxon>
        <taxon>Paraflavisolibacter</taxon>
    </lineage>
</organism>
<sequence>MQNKKNKLVEIIEFTDPVCTWCWGSEPALRKLETRYGNQIKISFIMGGLVKDITAFYDHFNNIGGDPERSNSNIARHWVEASERHGMPVKSEGFRLFSKEHPSTYPQNIAYKAALMQDEVLANKFLRRIREASAAEAKQTNTTEVLVELASEIGLDASRFLNDFTSEGAQIAFEQDLATTAKYGAHGFPSFLIRYGEKEMMVRGYQRYEGFKAIISHLSEGAIREQLFMVNEGAILSFIATFGSVAPVEIQTAFDLSDQELESILISLDEKDQITRREAGNGYFIGPKVSVMACDSRTGVCQA</sequence>
<accession>A0A9X2XZK9</accession>
<dbReference type="Gene3D" id="1.10.472.60">
    <property type="entry name" value="putative protein disulfide isomerase domain"/>
    <property type="match status" value="1"/>
</dbReference>
<evidence type="ECO:0000313" key="1">
    <source>
        <dbReference type="EMBL" id="MCU7551817.1"/>
    </source>
</evidence>
<dbReference type="EMBL" id="JAOTIF010000024">
    <property type="protein sequence ID" value="MCU7551817.1"/>
    <property type="molecule type" value="Genomic_DNA"/>
</dbReference>
<dbReference type="PANTHER" id="PTHR13887">
    <property type="entry name" value="GLUTATHIONE S-TRANSFERASE KAPPA"/>
    <property type="match status" value="1"/>
</dbReference>
<dbReference type="SUPFAM" id="SSF52833">
    <property type="entry name" value="Thioredoxin-like"/>
    <property type="match status" value="1"/>
</dbReference>
<name>A0A9X2XZK9_9BACT</name>
<dbReference type="Proteomes" id="UP001155483">
    <property type="component" value="Unassembled WGS sequence"/>
</dbReference>
<dbReference type="Pfam" id="PF13743">
    <property type="entry name" value="Thioredoxin_5"/>
    <property type="match status" value="1"/>
</dbReference>
<protein>
    <submittedName>
        <fullName evidence="1">DsbA family protein</fullName>
    </submittedName>
</protein>
<gene>
    <name evidence="1" type="ORF">OCK74_22045</name>
</gene>
<evidence type="ECO:0000313" key="2">
    <source>
        <dbReference type="Proteomes" id="UP001155483"/>
    </source>
</evidence>
<reference evidence="1" key="2">
    <citation type="submission" date="2023-04" db="EMBL/GenBank/DDBJ databases">
        <title>Paracnuella aquatica gen. nov., sp. nov., a member of the family Chitinophagaceae isolated from a hot spring.</title>
        <authorList>
            <person name="Wang C."/>
        </authorList>
    </citation>
    <scope>NUCLEOTIDE SEQUENCE</scope>
    <source>
        <strain evidence="1">LB-8</strain>
    </source>
</reference>
<dbReference type="CDD" id="cd03025">
    <property type="entry name" value="DsbA_FrnE_like"/>
    <property type="match status" value="1"/>
</dbReference>
<proteinExistence type="predicted"/>
<dbReference type="InterPro" id="IPR036249">
    <property type="entry name" value="Thioredoxin-like_sf"/>
</dbReference>
<dbReference type="RefSeq" id="WP_279299255.1">
    <property type="nucleotide sequence ID" value="NZ_JAOTIF010000024.1"/>
</dbReference>
<dbReference type="AlphaFoldDB" id="A0A9X2XZK9"/>